<keyword evidence="1" id="KW-0413">Isomerase</keyword>
<dbReference type="Gene3D" id="3.20.20.150">
    <property type="entry name" value="Divalent-metal-dependent TIM barrel enzymes"/>
    <property type="match status" value="1"/>
</dbReference>
<name>A0ABS2PJ68_9STRE</name>
<evidence type="ECO:0000313" key="2">
    <source>
        <dbReference type="Proteomes" id="UP000809081"/>
    </source>
</evidence>
<comment type="caution">
    <text evidence="1">The sequence shown here is derived from an EMBL/GenBank/DDBJ whole genome shotgun (WGS) entry which is preliminary data.</text>
</comment>
<evidence type="ECO:0000313" key="1">
    <source>
        <dbReference type="EMBL" id="MBM7635479.1"/>
    </source>
</evidence>
<accession>A0ABS2PJ68</accession>
<dbReference type="EMBL" id="JAFBEI010000004">
    <property type="protein sequence ID" value="MBM7635479.1"/>
    <property type="molecule type" value="Genomic_DNA"/>
</dbReference>
<reference evidence="1 2" key="1">
    <citation type="submission" date="2021-01" db="EMBL/GenBank/DDBJ databases">
        <title>Genomic Encyclopedia of Type Strains, Phase IV (KMG-IV): sequencing the most valuable type-strain genomes for metagenomic binning, comparative biology and taxonomic classification.</title>
        <authorList>
            <person name="Goeker M."/>
        </authorList>
    </citation>
    <scope>NUCLEOTIDE SEQUENCE [LARGE SCALE GENOMIC DNA]</scope>
    <source>
        <strain evidence="1 2">DSM 27513</strain>
    </source>
</reference>
<keyword evidence="2" id="KW-1185">Reference proteome</keyword>
<dbReference type="GO" id="GO:0016853">
    <property type="term" value="F:isomerase activity"/>
    <property type="evidence" value="ECO:0007669"/>
    <property type="project" value="UniProtKB-KW"/>
</dbReference>
<sequence length="245" mass="27807">MVNRSDLIINSIAFLDDVNKGHRQIEFLDKVSELGLHAFEVRREFLKNGETELTEIRQEADQKQIKLYFSVNEDLIVNNKINPNLATLFEEAEILGAPFIKLNIGDASQVSLVELESLKDILDGPIGLRLENNQTPGHASLANCKHIMKLVEQAGLPIRFVFDTANWIWVSESIEEAREQLEPVTSYLHCKNYQLEDGQPKIASYYDGLIDIEALEEQFSHLDAVAFEYPASFEQLKADVARYLG</sequence>
<dbReference type="InterPro" id="IPR036237">
    <property type="entry name" value="Xyl_isomerase-like_sf"/>
</dbReference>
<proteinExistence type="predicted"/>
<gene>
    <name evidence="1" type="ORF">JOC31_000271</name>
</gene>
<organism evidence="1 2">
    <name type="scientific">Streptococcus saliviloxodontae</name>
    <dbReference type="NCBI Taxonomy" id="1349416"/>
    <lineage>
        <taxon>Bacteria</taxon>
        <taxon>Bacillati</taxon>
        <taxon>Bacillota</taxon>
        <taxon>Bacilli</taxon>
        <taxon>Lactobacillales</taxon>
        <taxon>Streptococcaceae</taxon>
        <taxon>Streptococcus</taxon>
    </lineage>
</organism>
<dbReference type="Proteomes" id="UP000809081">
    <property type="component" value="Unassembled WGS sequence"/>
</dbReference>
<protein>
    <submittedName>
        <fullName evidence="1">Sugar phosphate isomerase/epimerase</fullName>
    </submittedName>
</protein>
<dbReference type="SUPFAM" id="SSF51658">
    <property type="entry name" value="Xylose isomerase-like"/>
    <property type="match status" value="1"/>
</dbReference>
<dbReference type="RefSeq" id="WP_205016430.1">
    <property type="nucleotide sequence ID" value="NZ_JAFBEI010000004.1"/>
</dbReference>